<dbReference type="Pfam" id="PF13966">
    <property type="entry name" value="zf-RVT"/>
    <property type="match status" value="1"/>
</dbReference>
<sequence length="214" mass="24706">MSIQWVSDLIDSSNKQWNQYLLKSIFSPMEVSVVLNIQLSLYPKEDKIIWGGTKNGIFSVHSAYHLLKNRENLGLRNIPSSSRLHKWDLMDKNGIRTFLWKLCANGLANGENLAIQNLSINVPCRFCGEEKETSKHIMLKCPFAHVVWFGSPLSYKPELENDFSIANWLEQWLKYIQKDKSVGASAFPLASFICSQIWLARNDMHFHKCVWTPM</sequence>
<dbReference type="AlphaFoldDB" id="A0A9Q0L4T8"/>
<comment type="caution">
    <text evidence="2">The sequence shown here is derived from an EMBL/GenBank/DDBJ whole genome shotgun (WGS) entry which is preliminary data.</text>
</comment>
<dbReference type="EMBL" id="JAMYWD010000001">
    <property type="protein sequence ID" value="KAJ4982235.1"/>
    <property type="molecule type" value="Genomic_DNA"/>
</dbReference>
<name>A0A9Q0L4T8_9MAGN</name>
<gene>
    <name evidence="2" type="ORF">NE237_033072</name>
</gene>
<accession>A0A9Q0L4T8</accession>
<proteinExistence type="predicted"/>
<protein>
    <recommendedName>
        <fullName evidence="1">Reverse transcriptase zinc-binding domain-containing protein</fullName>
    </recommendedName>
</protein>
<evidence type="ECO:0000313" key="3">
    <source>
        <dbReference type="Proteomes" id="UP001141806"/>
    </source>
</evidence>
<evidence type="ECO:0000313" key="2">
    <source>
        <dbReference type="EMBL" id="KAJ4982235.1"/>
    </source>
</evidence>
<dbReference type="Proteomes" id="UP001141806">
    <property type="component" value="Unassembled WGS sequence"/>
</dbReference>
<evidence type="ECO:0000259" key="1">
    <source>
        <dbReference type="Pfam" id="PF13966"/>
    </source>
</evidence>
<keyword evidence="3" id="KW-1185">Reference proteome</keyword>
<reference evidence="2" key="1">
    <citation type="journal article" date="2023" name="Plant J.">
        <title>The genome of the king protea, Protea cynaroides.</title>
        <authorList>
            <person name="Chang J."/>
            <person name="Duong T.A."/>
            <person name="Schoeman C."/>
            <person name="Ma X."/>
            <person name="Roodt D."/>
            <person name="Barker N."/>
            <person name="Li Z."/>
            <person name="Van de Peer Y."/>
            <person name="Mizrachi E."/>
        </authorList>
    </citation>
    <scope>NUCLEOTIDE SEQUENCE</scope>
    <source>
        <tissue evidence="2">Young leaves</tissue>
    </source>
</reference>
<dbReference type="OrthoDB" id="1938822at2759"/>
<feature type="domain" description="Reverse transcriptase zinc-binding" evidence="1">
    <location>
        <begin position="58"/>
        <end position="148"/>
    </location>
</feature>
<dbReference type="InterPro" id="IPR026960">
    <property type="entry name" value="RVT-Znf"/>
</dbReference>
<organism evidence="2 3">
    <name type="scientific">Protea cynaroides</name>
    <dbReference type="NCBI Taxonomy" id="273540"/>
    <lineage>
        <taxon>Eukaryota</taxon>
        <taxon>Viridiplantae</taxon>
        <taxon>Streptophyta</taxon>
        <taxon>Embryophyta</taxon>
        <taxon>Tracheophyta</taxon>
        <taxon>Spermatophyta</taxon>
        <taxon>Magnoliopsida</taxon>
        <taxon>Proteales</taxon>
        <taxon>Proteaceae</taxon>
        <taxon>Protea</taxon>
    </lineage>
</organism>